<dbReference type="PANTHER" id="PTHR36124">
    <property type="match status" value="1"/>
</dbReference>
<sequence>MDNATTVLASQAQSLTEAAKVFLDKTPKQWLPYAVGLLVGYPLLTNALRYRRLRKLHKKYPYPTRESLAQMTDDEAYAIQKELGELEFPMVYLKSLQFALFRVPNHLNPSLSSPSPSARNRIKANNTPSRKTYGIPSISHVLTKTSQFSNPETSLKRYTDTSALIQEMMAHNPTSHRAFVSLARTRFLHSGYRSSGRILESDMLYTLALFALQPVRFVSKYEWRELSDLERCAIGTFWKSIGDALGISFEELPSGKTGFKDGIQWLEEVDAWSEVYEQKYMVPDQKNRETADQTTDVLLYMLPKALHPLGLQFVSFMMDDRLRKAMLYEPPSPFAAAVFDGLFKVRKFVLRYLMLPRPYFLRLISITPEPDANDRYFLTSWEAAPYYVKPTFWNRWGPTAWFTWMMGRPVPGDEGDKYRPEGYHIANIGPRYFEGKGQKEVEKLMEEMKVYRTGKCPFH</sequence>
<protein>
    <recommendedName>
        <fullName evidence="2">ER-bound oxygenase mpaB/mpaB'/Rubber oxygenase catalytic domain-containing protein</fullName>
    </recommendedName>
</protein>
<feature type="domain" description="ER-bound oxygenase mpaB/mpaB'/Rubber oxygenase catalytic" evidence="2">
    <location>
        <begin position="147"/>
        <end position="344"/>
    </location>
</feature>
<dbReference type="GeneID" id="83198783"/>
<feature type="region of interest" description="Disordered" evidence="1">
    <location>
        <begin position="109"/>
        <end position="129"/>
    </location>
</feature>
<reference evidence="3" key="1">
    <citation type="submission" date="2022-11" db="EMBL/GenBank/DDBJ databases">
        <authorList>
            <person name="Petersen C."/>
        </authorList>
    </citation>
    <scope>NUCLEOTIDE SEQUENCE</scope>
    <source>
        <strain evidence="3">IBT 19713</strain>
    </source>
</reference>
<dbReference type="InterPro" id="IPR046366">
    <property type="entry name" value="MPAB"/>
</dbReference>
<reference evidence="3" key="2">
    <citation type="journal article" date="2023" name="IMA Fungus">
        <title>Comparative genomic study of the Penicillium genus elucidates a diverse pangenome and 15 lateral gene transfer events.</title>
        <authorList>
            <person name="Petersen C."/>
            <person name="Sorensen T."/>
            <person name="Nielsen M.R."/>
            <person name="Sondergaard T.E."/>
            <person name="Sorensen J.L."/>
            <person name="Fitzpatrick D.A."/>
            <person name="Frisvad J.C."/>
            <person name="Nielsen K.L."/>
        </authorList>
    </citation>
    <scope>NUCLEOTIDE SEQUENCE</scope>
    <source>
        <strain evidence="3">IBT 19713</strain>
    </source>
</reference>
<organism evidence="3 4">
    <name type="scientific">Penicillium chermesinum</name>
    <dbReference type="NCBI Taxonomy" id="63820"/>
    <lineage>
        <taxon>Eukaryota</taxon>
        <taxon>Fungi</taxon>
        <taxon>Dikarya</taxon>
        <taxon>Ascomycota</taxon>
        <taxon>Pezizomycotina</taxon>
        <taxon>Eurotiomycetes</taxon>
        <taxon>Eurotiomycetidae</taxon>
        <taxon>Eurotiales</taxon>
        <taxon>Aspergillaceae</taxon>
        <taxon>Penicillium</taxon>
    </lineage>
</organism>
<dbReference type="PANTHER" id="PTHR36124:SF6">
    <property type="entry name" value="ER-BOUND OXYGENASE MPAB_MPAB'_RUBBER OXYGENASE CATALYTIC DOMAIN-CONTAINING PROTEIN"/>
    <property type="match status" value="1"/>
</dbReference>
<dbReference type="Pfam" id="PF09995">
    <property type="entry name" value="MPAB_Lcp_cat"/>
    <property type="match status" value="1"/>
</dbReference>
<accession>A0A9W9PI49</accession>
<dbReference type="OrthoDB" id="545169at2759"/>
<evidence type="ECO:0000256" key="1">
    <source>
        <dbReference type="SAM" id="MobiDB-lite"/>
    </source>
</evidence>
<dbReference type="RefSeq" id="XP_058334621.1">
    <property type="nucleotide sequence ID" value="XM_058471480.1"/>
</dbReference>
<dbReference type="EMBL" id="JAPQKS010000002">
    <property type="protein sequence ID" value="KAJ5247200.1"/>
    <property type="molecule type" value="Genomic_DNA"/>
</dbReference>
<evidence type="ECO:0000313" key="3">
    <source>
        <dbReference type="EMBL" id="KAJ5247200.1"/>
    </source>
</evidence>
<proteinExistence type="predicted"/>
<dbReference type="InterPro" id="IPR018713">
    <property type="entry name" value="MPAB/Lcp_cat_dom"/>
</dbReference>
<gene>
    <name evidence="3" type="ORF">N7468_002183</name>
</gene>
<name>A0A9W9PI49_9EURO</name>
<evidence type="ECO:0000259" key="2">
    <source>
        <dbReference type="Pfam" id="PF09995"/>
    </source>
</evidence>
<comment type="caution">
    <text evidence="3">The sequence shown here is derived from an EMBL/GenBank/DDBJ whole genome shotgun (WGS) entry which is preliminary data.</text>
</comment>
<keyword evidence="4" id="KW-1185">Reference proteome</keyword>
<dbReference type="Proteomes" id="UP001150941">
    <property type="component" value="Unassembled WGS sequence"/>
</dbReference>
<evidence type="ECO:0000313" key="4">
    <source>
        <dbReference type="Proteomes" id="UP001150941"/>
    </source>
</evidence>
<dbReference type="AlphaFoldDB" id="A0A9W9PI49"/>
<dbReference type="GO" id="GO:0016491">
    <property type="term" value="F:oxidoreductase activity"/>
    <property type="evidence" value="ECO:0007669"/>
    <property type="project" value="InterPro"/>
</dbReference>